<dbReference type="PROSITE" id="PS00150">
    <property type="entry name" value="ACYLPHOSPHATASE_1"/>
    <property type="match status" value="1"/>
</dbReference>
<feature type="active site" evidence="1">
    <location>
        <position position="39"/>
    </location>
</feature>
<dbReference type="InterPro" id="IPR017968">
    <property type="entry name" value="Acylphosphatase_CS"/>
</dbReference>
<evidence type="ECO:0000259" key="4">
    <source>
        <dbReference type="PROSITE" id="PS51160"/>
    </source>
</evidence>
<dbReference type="GO" id="GO:0003998">
    <property type="term" value="F:acylphosphatase activity"/>
    <property type="evidence" value="ECO:0007669"/>
    <property type="project" value="UniProtKB-EC"/>
</dbReference>
<gene>
    <name evidence="5" type="ORF">A1O1_00453</name>
</gene>
<comment type="catalytic activity">
    <reaction evidence="1 2">
        <text>an acyl phosphate + H2O = a carboxylate + phosphate + H(+)</text>
        <dbReference type="Rhea" id="RHEA:14965"/>
        <dbReference type="ChEBI" id="CHEBI:15377"/>
        <dbReference type="ChEBI" id="CHEBI:15378"/>
        <dbReference type="ChEBI" id="CHEBI:29067"/>
        <dbReference type="ChEBI" id="CHEBI:43474"/>
        <dbReference type="ChEBI" id="CHEBI:59918"/>
        <dbReference type="EC" id="3.6.1.7"/>
    </reaction>
</comment>
<dbReference type="eggNOG" id="ENOG502S7SZ">
    <property type="taxonomic scope" value="Eukaryota"/>
</dbReference>
<evidence type="ECO:0000313" key="5">
    <source>
        <dbReference type="EMBL" id="EXJ95333.1"/>
    </source>
</evidence>
<comment type="similarity">
    <text evidence="3">Belongs to the acylphosphatase family.</text>
</comment>
<dbReference type="RefSeq" id="XP_007719562.1">
    <property type="nucleotide sequence ID" value="XM_007721372.1"/>
</dbReference>
<dbReference type="HOGENOM" id="CLU_141932_4_0_1"/>
<dbReference type="STRING" id="1182541.W9YS46"/>
<dbReference type="PANTHER" id="PTHR47268:SF4">
    <property type="entry name" value="ACYLPHOSPHATASE"/>
    <property type="match status" value="1"/>
</dbReference>
<dbReference type="GeneID" id="19155361"/>
<dbReference type="InterPro" id="IPR036046">
    <property type="entry name" value="Acylphosphatase-like_dom_sf"/>
</dbReference>
<dbReference type="PROSITE" id="PS51160">
    <property type="entry name" value="ACYLPHOSPHATASE_3"/>
    <property type="match status" value="1"/>
</dbReference>
<dbReference type="AlphaFoldDB" id="W9YS46"/>
<dbReference type="Gene3D" id="3.30.70.100">
    <property type="match status" value="1"/>
</dbReference>
<keyword evidence="1 2" id="KW-0378">Hydrolase</keyword>
<dbReference type="PANTHER" id="PTHR47268">
    <property type="entry name" value="ACYLPHOSPHATASE"/>
    <property type="match status" value="1"/>
</dbReference>
<dbReference type="PRINTS" id="PR00112">
    <property type="entry name" value="ACYLPHPHTASE"/>
</dbReference>
<name>W9YS46_9EURO</name>
<dbReference type="InterPro" id="IPR001792">
    <property type="entry name" value="Acylphosphatase-like_dom"/>
</dbReference>
<organism evidence="5 6">
    <name type="scientific">Capronia coronata CBS 617.96</name>
    <dbReference type="NCBI Taxonomy" id="1182541"/>
    <lineage>
        <taxon>Eukaryota</taxon>
        <taxon>Fungi</taxon>
        <taxon>Dikarya</taxon>
        <taxon>Ascomycota</taxon>
        <taxon>Pezizomycotina</taxon>
        <taxon>Eurotiomycetes</taxon>
        <taxon>Chaetothyriomycetidae</taxon>
        <taxon>Chaetothyriales</taxon>
        <taxon>Herpotrichiellaceae</taxon>
        <taxon>Capronia</taxon>
    </lineage>
</organism>
<dbReference type="InterPro" id="IPR020456">
    <property type="entry name" value="Acylphosphatase"/>
</dbReference>
<accession>W9YS46</accession>
<evidence type="ECO:0000256" key="3">
    <source>
        <dbReference type="RuleBase" id="RU004168"/>
    </source>
</evidence>
<comment type="caution">
    <text evidence="5">The sequence shown here is derived from an EMBL/GenBank/DDBJ whole genome shotgun (WGS) entry which is preliminary data.</text>
</comment>
<dbReference type="Pfam" id="PF00708">
    <property type="entry name" value="Acylphosphatase"/>
    <property type="match status" value="1"/>
</dbReference>
<evidence type="ECO:0000313" key="6">
    <source>
        <dbReference type="Proteomes" id="UP000019484"/>
    </source>
</evidence>
<dbReference type="SUPFAM" id="SSF54975">
    <property type="entry name" value="Acylphosphatase/BLUF domain-like"/>
    <property type="match status" value="1"/>
</dbReference>
<dbReference type="OrthoDB" id="7961613at2759"/>
<dbReference type="EC" id="3.6.1.7" evidence="1 2"/>
<dbReference type="PROSITE" id="PS00151">
    <property type="entry name" value="ACYLPHOSPHATASE_2"/>
    <property type="match status" value="1"/>
</dbReference>
<proteinExistence type="inferred from homology"/>
<reference evidence="5 6" key="1">
    <citation type="submission" date="2013-03" db="EMBL/GenBank/DDBJ databases">
        <title>The Genome Sequence of Capronia coronata CBS 617.96.</title>
        <authorList>
            <consortium name="The Broad Institute Genomics Platform"/>
            <person name="Cuomo C."/>
            <person name="de Hoog S."/>
            <person name="Gorbushina A."/>
            <person name="Walker B."/>
            <person name="Young S.K."/>
            <person name="Zeng Q."/>
            <person name="Gargeya S."/>
            <person name="Fitzgerald M."/>
            <person name="Haas B."/>
            <person name="Abouelleil A."/>
            <person name="Allen A.W."/>
            <person name="Alvarado L."/>
            <person name="Arachchi H.M."/>
            <person name="Berlin A.M."/>
            <person name="Chapman S.B."/>
            <person name="Gainer-Dewar J."/>
            <person name="Goldberg J."/>
            <person name="Griggs A."/>
            <person name="Gujja S."/>
            <person name="Hansen M."/>
            <person name="Howarth C."/>
            <person name="Imamovic A."/>
            <person name="Ireland A."/>
            <person name="Larimer J."/>
            <person name="McCowan C."/>
            <person name="Murphy C."/>
            <person name="Pearson M."/>
            <person name="Poon T.W."/>
            <person name="Priest M."/>
            <person name="Roberts A."/>
            <person name="Saif S."/>
            <person name="Shea T."/>
            <person name="Sisk P."/>
            <person name="Sykes S."/>
            <person name="Wortman J."/>
            <person name="Nusbaum C."/>
            <person name="Birren B."/>
        </authorList>
    </citation>
    <scope>NUCLEOTIDE SEQUENCE [LARGE SCALE GENOMIC DNA]</scope>
    <source>
        <strain evidence="5 6">CBS 617.96</strain>
    </source>
</reference>
<sequence>MSNVKRIAFTVHGTVQGVGFRDFVQRKATSYGLTGYVKNTPNGKVAGEAQGDEGSLKKLKADLNDGPRLAHVVKLETKELDPKEGESSFEA</sequence>
<evidence type="ECO:0000256" key="1">
    <source>
        <dbReference type="PROSITE-ProRule" id="PRU00520"/>
    </source>
</evidence>
<dbReference type="Proteomes" id="UP000019484">
    <property type="component" value="Unassembled WGS sequence"/>
</dbReference>
<keyword evidence="6" id="KW-1185">Reference proteome</keyword>
<protein>
    <recommendedName>
        <fullName evidence="1 2">Acylphosphatase</fullName>
        <ecNumber evidence="1 2">3.6.1.7</ecNumber>
    </recommendedName>
</protein>
<feature type="domain" description="Acylphosphatase-like" evidence="4">
    <location>
        <begin position="6"/>
        <end position="91"/>
    </location>
</feature>
<evidence type="ECO:0000256" key="2">
    <source>
        <dbReference type="RuleBase" id="RU000553"/>
    </source>
</evidence>
<feature type="active site" evidence="1">
    <location>
        <position position="21"/>
    </location>
</feature>
<dbReference type="EMBL" id="AMWN01000001">
    <property type="protein sequence ID" value="EXJ95333.1"/>
    <property type="molecule type" value="Genomic_DNA"/>
</dbReference>